<evidence type="ECO:0000256" key="6">
    <source>
        <dbReference type="PIRSR" id="PIRSR600175-1"/>
    </source>
</evidence>
<feature type="transmembrane region" description="Helical" evidence="7">
    <location>
        <begin position="283"/>
        <end position="306"/>
    </location>
</feature>
<protein>
    <recommendedName>
        <fullName evidence="11">Sodium-dependent transporter</fullName>
    </recommendedName>
</protein>
<dbReference type="Pfam" id="PF00209">
    <property type="entry name" value="SNF"/>
    <property type="match status" value="1"/>
</dbReference>
<dbReference type="Proteomes" id="UP000014760">
    <property type="component" value="Unassembled WGS sequence"/>
</dbReference>
<proteinExistence type="predicted"/>
<feature type="transmembrane region" description="Helical" evidence="7">
    <location>
        <begin position="68"/>
        <end position="86"/>
    </location>
</feature>
<feature type="transmembrane region" description="Helical" evidence="7">
    <location>
        <begin position="216"/>
        <end position="240"/>
    </location>
</feature>
<keyword evidence="4 7" id="KW-1133">Transmembrane helix</keyword>
<evidence type="ECO:0000256" key="4">
    <source>
        <dbReference type="ARBA" id="ARBA00022989"/>
    </source>
</evidence>
<accession>R7V3Y7</accession>
<feature type="transmembrane region" description="Helical" evidence="7">
    <location>
        <begin position="115"/>
        <end position="135"/>
    </location>
</feature>
<evidence type="ECO:0000256" key="1">
    <source>
        <dbReference type="ARBA" id="ARBA00004141"/>
    </source>
</evidence>
<feature type="transmembrane region" description="Helical" evidence="7">
    <location>
        <begin position="147"/>
        <end position="169"/>
    </location>
</feature>
<dbReference type="EMBL" id="AMQN01005095">
    <property type="status" value="NOT_ANNOTATED_CDS"/>
    <property type="molecule type" value="Genomic_DNA"/>
</dbReference>
<dbReference type="HOGENOM" id="CLU_006855_3_3_1"/>
<keyword evidence="3 7" id="KW-0812">Transmembrane</keyword>
<evidence type="ECO:0000313" key="8">
    <source>
        <dbReference type="EMBL" id="ELU13568.1"/>
    </source>
</evidence>
<evidence type="ECO:0000256" key="3">
    <source>
        <dbReference type="ARBA" id="ARBA00022692"/>
    </source>
</evidence>
<dbReference type="InterPro" id="IPR000175">
    <property type="entry name" value="Na/ntran_symport"/>
</dbReference>
<gene>
    <name evidence="8" type="ORF">CAPTEDRAFT_229243</name>
</gene>
<feature type="transmembrane region" description="Helical" evidence="7">
    <location>
        <begin position="252"/>
        <end position="271"/>
    </location>
</feature>
<dbReference type="InterPro" id="IPR037272">
    <property type="entry name" value="SNS_sf"/>
</dbReference>
<sequence length="421" mass="46295">MVILGWCMFYTYQFIAHPLPTSSVASEAIFYAFASESAWPVLTEAIAISLTALILLKSVKTIERANLVLAPTLILLLVVIFVWSMTRPGSGDGLQFMFSPDWDTLKSPLLWVDAATQNAFDTGAGTGIFVAYAAYMAKDTPVVKYAFFIPIMNNVVSLISGMLIFSTVFSTSREQNPNITDVEILDLLRETGPGSTGLTFIWLPVLLDTAGTFGRVIAVTFFLCLVCAALSSAIAILEMITHAFDDFGMPRIASVLSATTATFILGLGSALNLEYLTNQDFTWGLALLLNGMLLQYLVIRFGVATYRDTVINGFSKTDWKINISWDIMVKFIAPFEAVLLLGWYFVSEIIDTEDGAWYQLRSESLLTLIIQWACTLIILLSINFIVLKLVPAAVIKTYELMISSDNLDDATAAATKKEDDA</sequence>
<feature type="transmembrane region" description="Helical" evidence="7">
    <location>
        <begin position="37"/>
        <end position="56"/>
    </location>
</feature>
<evidence type="ECO:0000256" key="2">
    <source>
        <dbReference type="ARBA" id="ARBA00022448"/>
    </source>
</evidence>
<dbReference type="PANTHER" id="PTHR42948">
    <property type="entry name" value="TRANSPORTER"/>
    <property type="match status" value="1"/>
</dbReference>
<evidence type="ECO:0000313" key="9">
    <source>
        <dbReference type="EnsemblMetazoa" id="CapteP229243"/>
    </source>
</evidence>
<dbReference type="AlphaFoldDB" id="R7V3Y7"/>
<reference evidence="9" key="3">
    <citation type="submission" date="2015-06" db="UniProtKB">
        <authorList>
            <consortium name="EnsemblMetazoa"/>
        </authorList>
    </citation>
    <scope>IDENTIFICATION</scope>
</reference>
<dbReference type="GO" id="GO:0016020">
    <property type="term" value="C:membrane"/>
    <property type="evidence" value="ECO:0007669"/>
    <property type="project" value="UniProtKB-SubCell"/>
</dbReference>
<name>R7V3Y7_CAPTE</name>
<evidence type="ECO:0008006" key="11">
    <source>
        <dbReference type="Google" id="ProtNLM"/>
    </source>
</evidence>
<dbReference type="OrthoDB" id="6581954at2759"/>
<dbReference type="GO" id="GO:0046872">
    <property type="term" value="F:metal ion binding"/>
    <property type="evidence" value="ECO:0007669"/>
    <property type="project" value="UniProtKB-KW"/>
</dbReference>
<feature type="binding site" evidence="6">
    <location>
        <position position="153"/>
    </location>
    <ligand>
        <name>Na(+)</name>
        <dbReference type="ChEBI" id="CHEBI:29101"/>
        <label>1</label>
    </ligand>
</feature>
<dbReference type="OMA" id="LPKMAMN"/>
<dbReference type="STRING" id="283909.R7V3Y7"/>
<reference evidence="10" key="1">
    <citation type="submission" date="2012-12" db="EMBL/GenBank/DDBJ databases">
        <authorList>
            <person name="Hellsten U."/>
            <person name="Grimwood J."/>
            <person name="Chapman J.A."/>
            <person name="Shapiro H."/>
            <person name="Aerts A."/>
            <person name="Otillar R.P."/>
            <person name="Terry A.Y."/>
            <person name="Boore J.L."/>
            <person name="Simakov O."/>
            <person name="Marletaz F."/>
            <person name="Cho S.-J."/>
            <person name="Edsinger-Gonzales E."/>
            <person name="Havlak P."/>
            <person name="Kuo D.-H."/>
            <person name="Larsson T."/>
            <person name="Lv J."/>
            <person name="Arendt D."/>
            <person name="Savage R."/>
            <person name="Osoegawa K."/>
            <person name="de Jong P."/>
            <person name="Lindberg D.R."/>
            <person name="Seaver E.C."/>
            <person name="Weisblat D.A."/>
            <person name="Putnam N.H."/>
            <person name="Grigoriev I.V."/>
            <person name="Rokhsar D.S."/>
        </authorList>
    </citation>
    <scope>NUCLEOTIDE SEQUENCE</scope>
    <source>
        <strain evidence="10">I ESC-2004</strain>
    </source>
</reference>
<keyword evidence="5 7" id="KW-0472">Membrane</keyword>
<feature type="transmembrane region" description="Helical" evidence="7">
    <location>
        <begin position="366"/>
        <end position="387"/>
    </location>
</feature>
<dbReference type="SUPFAM" id="SSF161070">
    <property type="entry name" value="SNF-like"/>
    <property type="match status" value="1"/>
</dbReference>
<organism evidence="8">
    <name type="scientific">Capitella teleta</name>
    <name type="common">Polychaete worm</name>
    <dbReference type="NCBI Taxonomy" id="283909"/>
    <lineage>
        <taxon>Eukaryota</taxon>
        <taxon>Metazoa</taxon>
        <taxon>Spiralia</taxon>
        <taxon>Lophotrochozoa</taxon>
        <taxon>Annelida</taxon>
        <taxon>Polychaeta</taxon>
        <taxon>Sedentaria</taxon>
        <taxon>Scolecida</taxon>
        <taxon>Capitellidae</taxon>
        <taxon>Capitella</taxon>
    </lineage>
</organism>
<keyword evidence="10" id="KW-1185">Reference proteome</keyword>
<evidence type="ECO:0000256" key="5">
    <source>
        <dbReference type="ARBA" id="ARBA00023136"/>
    </source>
</evidence>
<keyword evidence="6" id="KW-0915">Sodium</keyword>
<comment type="subcellular location">
    <subcellularLocation>
        <location evidence="1">Membrane</location>
        <topology evidence="1">Multi-pass membrane protein</topology>
    </subcellularLocation>
</comment>
<dbReference type="PANTHER" id="PTHR42948:SF1">
    <property type="entry name" value="TRANSPORTER"/>
    <property type="match status" value="1"/>
</dbReference>
<dbReference type="PROSITE" id="PS50267">
    <property type="entry name" value="NA_NEUROTRAN_SYMP_3"/>
    <property type="match status" value="1"/>
</dbReference>
<dbReference type="EnsemblMetazoa" id="CapteT229243">
    <property type="protein sequence ID" value="CapteP229243"/>
    <property type="gene ID" value="CapteG229243"/>
</dbReference>
<reference evidence="8 10" key="2">
    <citation type="journal article" date="2013" name="Nature">
        <title>Insights into bilaterian evolution from three spiralian genomes.</title>
        <authorList>
            <person name="Simakov O."/>
            <person name="Marletaz F."/>
            <person name="Cho S.J."/>
            <person name="Edsinger-Gonzales E."/>
            <person name="Havlak P."/>
            <person name="Hellsten U."/>
            <person name="Kuo D.H."/>
            <person name="Larsson T."/>
            <person name="Lv J."/>
            <person name="Arendt D."/>
            <person name="Savage R."/>
            <person name="Osoegawa K."/>
            <person name="de Jong P."/>
            <person name="Grimwood J."/>
            <person name="Chapman J.A."/>
            <person name="Shapiro H."/>
            <person name="Aerts A."/>
            <person name="Otillar R.P."/>
            <person name="Terry A.Y."/>
            <person name="Boore J.L."/>
            <person name="Grigoriev I.V."/>
            <person name="Lindberg D.R."/>
            <person name="Seaver E.C."/>
            <person name="Weisblat D.A."/>
            <person name="Putnam N.H."/>
            <person name="Rokhsar D.S."/>
        </authorList>
    </citation>
    <scope>NUCLEOTIDE SEQUENCE</scope>
    <source>
        <strain evidence="8 10">I ESC-2004</strain>
    </source>
</reference>
<evidence type="ECO:0000313" key="10">
    <source>
        <dbReference type="Proteomes" id="UP000014760"/>
    </source>
</evidence>
<feature type="binding site" evidence="6">
    <location>
        <position position="232"/>
    </location>
    <ligand>
        <name>Na(+)</name>
        <dbReference type="ChEBI" id="CHEBI:29101"/>
        <label>1</label>
    </ligand>
</feature>
<evidence type="ECO:0000256" key="7">
    <source>
        <dbReference type="SAM" id="Phobius"/>
    </source>
</evidence>
<dbReference type="EMBL" id="KB295123">
    <property type="protein sequence ID" value="ELU13568.1"/>
    <property type="molecule type" value="Genomic_DNA"/>
</dbReference>
<keyword evidence="2" id="KW-0813">Transport</keyword>
<feature type="transmembrane region" description="Helical" evidence="7">
    <location>
        <begin position="327"/>
        <end position="346"/>
    </location>
</feature>
<keyword evidence="6" id="KW-0479">Metal-binding</keyword>